<dbReference type="InterPro" id="IPR038282">
    <property type="entry name" value="DUF2267_sf"/>
</dbReference>
<dbReference type="RefSeq" id="WP_075973862.1">
    <property type="nucleotide sequence ID" value="NZ_MKQR01000007.1"/>
</dbReference>
<dbReference type="InterPro" id="IPR018727">
    <property type="entry name" value="DUF2267"/>
</dbReference>
<evidence type="ECO:0000313" key="1">
    <source>
        <dbReference type="EMBL" id="OLR94482.1"/>
    </source>
</evidence>
<evidence type="ECO:0000313" key="2">
    <source>
        <dbReference type="Proteomes" id="UP000186040"/>
    </source>
</evidence>
<evidence type="ECO:0008006" key="3">
    <source>
        <dbReference type="Google" id="ProtNLM"/>
    </source>
</evidence>
<organism evidence="1 2">
    <name type="scientific">Actinokineospora bangkokensis</name>
    <dbReference type="NCBI Taxonomy" id="1193682"/>
    <lineage>
        <taxon>Bacteria</taxon>
        <taxon>Bacillati</taxon>
        <taxon>Actinomycetota</taxon>
        <taxon>Actinomycetes</taxon>
        <taxon>Pseudonocardiales</taxon>
        <taxon>Pseudonocardiaceae</taxon>
        <taxon>Actinokineospora</taxon>
    </lineage>
</organism>
<gene>
    <name evidence="1" type="ORF">BJP25_12095</name>
</gene>
<accession>A0A1Q9LR38</accession>
<dbReference type="Pfam" id="PF10025">
    <property type="entry name" value="DUF2267"/>
    <property type="match status" value="1"/>
</dbReference>
<dbReference type="STRING" id="1193682.BJP25_12095"/>
<proteinExistence type="predicted"/>
<reference evidence="1 2" key="1">
    <citation type="submission" date="2016-10" db="EMBL/GenBank/DDBJ databases">
        <title>The Draft Genome Sequence of Actinokineospora bangkokensis 44EHWT reveals the biosynthetic pathway of antifungal compounds Thailandins with unusual extender unit butylmalonyl-CoA.</title>
        <authorList>
            <person name="Greule A."/>
            <person name="Intra B."/>
            <person name="Flemming S."/>
            <person name="Rommel M.G."/>
            <person name="Panbangred W."/>
            <person name="Bechthold A."/>
        </authorList>
    </citation>
    <scope>NUCLEOTIDE SEQUENCE [LARGE SCALE GENOMIC DNA]</scope>
    <source>
        <strain evidence="1 2">44EHW</strain>
    </source>
</reference>
<keyword evidence="2" id="KW-1185">Reference proteome</keyword>
<sequence>MSVRHTSALETAAHRAHHWVDQIAAGFPTADEVFVLRVLRTWLHLVRDELSVSAAAQFAAQLPELLRGMFFEGWVPEHTPRHTPAAAFAERFAATAGVHGKDSALVLSVITARLDLLMSGTSVNKALGTLREDLRDLLRGGPPRTG</sequence>
<dbReference type="Gene3D" id="1.10.490.110">
    <property type="entry name" value="Uncharacterized conserved protein DUF2267"/>
    <property type="match status" value="1"/>
</dbReference>
<dbReference type="Proteomes" id="UP000186040">
    <property type="component" value="Unassembled WGS sequence"/>
</dbReference>
<dbReference type="EMBL" id="MKQR01000007">
    <property type="protein sequence ID" value="OLR94482.1"/>
    <property type="molecule type" value="Genomic_DNA"/>
</dbReference>
<name>A0A1Q9LR38_9PSEU</name>
<protein>
    <recommendedName>
        <fullName evidence="3">DUF2267 domain-containing protein</fullName>
    </recommendedName>
</protein>
<comment type="caution">
    <text evidence="1">The sequence shown here is derived from an EMBL/GenBank/DDBJ whole genome shotgun (WGS) entry which is preliminary data.</text>
</comment>
<dbReference type="AlphaFoldDB" id="A0A1Q9LR38"/>